<dbReference type="STRING" id="1841481.ENSSLDP00000007450"/>
<protein>
    <recommendedName>
        <fullName evidence="5">Protochlorophyllide reductase</fullName>
    </recommendedName>
</protein>
<dbReference type="Ensembl" id="ENSSLDT00000007685.1">
    <property type="protein sequence ID" value="ENSSLDP00000007450.1"/>
    <property type="gene ID" value="ENSSLDG00000005910.1"/>
</dbReference>
<dbReference type="InterPro" id="IPR036291">
    <property type="entry name" value="NAD(P)-bd_dom_sf"/>
</dbReference>
<dbReference type="Gene3D" id="3.40.50.720">
    <property type="entry name" value="NAD(P)-binding Rossmann-like Domain"/>
    <property type="match status" value="1"/>
</dbReference>
<dbReference type="GO" id="GO:0016630">
    <property type="term" value="F:protochlorophyllide reductase activity"/>
    <property type="evidence" value="ECO:0007669"/>
    <property type="project" value="InterPro"/>
</dbReference>
<reference evidence="3" key="2">
    <citation type="submission" date="2025-09" db="UniProtKB">
        <authorList>
            <consortium name="Ensembl"/>
        </authorList>
    </citation>
    <scope>IDENTIFICATION</scope>
</reference>
<dbReference type="SUPFAM" id="SSF51735">
    <property type="entry name" value="NAD(P)-binding Rossmann-fold domains"/>
    <property type="match status" value="1"/>
</dbReference>
<evidence type="ECO:0008006" key="5">
    <source>
        <dbReference type="Google" id="ProtNLM"/>
    </source>
</evidence>
<organism evidence="3 4">
    <name type="scientific">Seriola lalandi dorsalis</name>
    <dbReference type="NCBI Taxonomy" id="1841481"/>
    <lineage>
        <taxon>Eukaryota</taxon>
        <taxon>Metazoa</taxon>
        <taxon>Chordata</taxon>
        <taxon>Craniata</taxon>
        <taxon>Vertebrata</taxon>
        <taxon>Euteleostomi</taxon>
        <taxon>Actinopterygii</taxon>
        <taxon>Neopterygii</taxon>
        <taxon>Teleostei</taxon>
        <taxon>Neoteleostei</taxon>
        <taxon>Acanthomorphata</taxon>
        <taxon>Carangaria</taxon>
        <taxon>Carangiformes</taxon>
        <taxon>Carangidae</taxon>
        <taxon>Seriola</taxon>
    </lineage>
</organism>
<sequence length="128" mass="13714">KPRFTDEGYEMSFGVNHLSHFLLLQLLMPDLKKAKDARVCIVGSVTGNKNTVAGSLVKPVADVGDLEGVKAGAGSAYKDAKALNMMTVLEAHRRLHPSTGIVFNSMYPGCIAQTHRASTGRGTATRSR</sequence>
<evidence type="ECO:0000313" key="3">
    <source>
        <dbReference type="Ensembl" id="ENSSLDP00000007450.1"/>
    </source>
</evidence>
<dbReference type="PANTHER" id="PTHR44419">
    <property type="entry name" value="PROTOCHLOROPHYLLIDE REDUCTASE C, CHLOROPLASTIC"/>
    <property type="match status" value="1"/>
</dbReference>
<evidence type="ECO:0000256" key="2">
    <source>
        <dbReference type="ARBA" id="ARBA00023002"/>
    </source>
</evidence>
<keyword evidence="1" id="KW-0521">NADP</keyword>
<keyword evidence="4" id="KW-1185">Reference proteome</keyword>
<dbReference type="Proteomes" id="UP000261360">
    <property type="component" value="Unplaced"/>
</dbReference>
<dbReference type="AlphaFoldDB" id="A0A3B4WU52"/>
<dbReference type="InterPro" id="IPR005979">
    <property type="entry name" value="Prochl_reduct"/>
</dbReference>
<name>A0A3B4WU52_SERLL</name>
<reference evidence="3" key="1">
    <citation type="submission" date="2025-08" db="UniProtKB">
        <authorList>
            <consortium name="Ensembl"/>
        </authorList>
    </citation>
    <scope>IDENTIFICATION</scope>
</reference>
<evidence type="ECO:0000313" key="4">
    <source>
        <dbReference type="Proteomes" id="UP000261360"/>
    </source>
</evidence>
<evidence type="ECO:0000256" key="1">
    <source>
        <dbReference type="ARBA" id="ARBA00022857"/>
    </source>
</evidence>
<proteinExistence type="predicted"/>
<dbReference type="PANTHER" id="PTHR44419:SF19">
    <property type="entry name" value="PROTOCHLOROPHYLLIDE REDUCTASE A, CHLOROPLASTIC"/>
    <property type="match status" value="1"/>
</dbReference>
<accession>A0A3B4WU52</accession>
<keyword evidence="2" id="KW-0560">Oxidoreductase</keyword>